<organism evidence="2 3">
    <name type="scientific">Rhynchosporium agropyri</name>
    <dbReference type="NCBI Taxonomy" id="914238"/>
    <lineage>
        <taxon>Eukaryota</taxon>
        <taxon>Fungi</taxon>
        <taxon>Dikarya</taxon>
        <taxon>Ascomycota</taxon>
        <taxon>Pezizomycotina</taxon>
        <taxon>Leotiomycetes</taxon>
        <taxon>Helotiales</taxon>
        <taxon>Ploettnerulaceae</taxon>
        <taxon>Rhynchosporium</taxon>
    </lineage>
</organism>
<sequence>MPPRRKGSYGPRLGTASDPGPEFSAPPLTQTKLPVPKKRITVPADRVYKSSTPLTQTKMAVPKKHIRSYGKKTTLRIPKQETLTQMDYLRMSDPIPLDDDADEDPDEIEEADGDYEKQAKKRRNKRRKTAGDESDSASSFHTQRLTQMEWSFTSVPDDEEDLSILDVPSSSQTDLPTLSTLSSRRKMGESSNPNASKARQSPVKEMPPPQTPRRILATEIPSSQSPATPLSLHTRGSLRRSPLKETSINAPIPFNTGRRPDVSPDKLPKLEIKDTYDTGDTSQFSRVTSSPPKRPSPAKSVRFAPLPDQDEGVEEPDSPSVKRKSTPARKSAMKRTEILDSEAESDEDGDYSLGVYVEEDPVEEAGSPGLENVENNDEVLGVSGSVELGLDFDTENQTPRTEASPELGIDENLRHNSEQESQEAQEPETCYGDIGIETQMEADRIASSSELSSFTSPMTATQPEKDVEDDLEEDQEEGKELEADEEEDREVLHETAIEKTQIMESQRLSTQHVHSMEPRTAESDVFVSIHPSHLTNIITGTKNHEFRNWSLPIHVRRIWIYETQPVSMLKYMAEIGPPKQPGALKDFNGLGNAEFNSKTEKWRAYEILQIYELADPKPLAELKALGWFKVPPTRFARVAPAVIDELIANLLPPLFPERLDHDLAIPASSSTDTQEVDEQIVSTMKQYSQVVGSLRKPLKQAEAKEKEDEEVAVEEDADENVSEEDAEVFPEEGESIPSSPTPQTTPRPRARFTGAAPSQATTVDLSQTQTPMRHSSQAEIIWESPARPVATSTPDTLPSPRHGSIPETRELESHHQFSIPSSQILSKTQLLSDSLLQDSVPGPPPFVMDSDDEDD</sequence>
<feature type="compositionally biased region" description="Basic residues" evidence="1">
    <location>
        <begin position="61"/>
        <end position="72"/>
    </location>
</feature>
<feature type="region of interest" description="Disordered" evidence="1">
    <location>
        <begin position="85"/>
        <end position="353"/>
    </location>
</feature>
<feature type="region of interest" description="Disordered" evidence="1">
    <location>
        <begin position="390"/>
        <end position="428"/>
    </location>
</feature>
<feature type="compositionally biased region" description="Polar residues" evidence="1">
    <location>
        <begin position="189"/>
        <end position="199"/>
    </location>
</feature>
<feature type="compositionally biased region" description="Basic residues" evidence="1">
    <location>
        <begin position="119"/>
        <end position="128"/>
    </location>
</feature>
<keyword evidence="3" id="KW-1185">Reference proteome</keyword>
<feature type="compositionally biased region" description="Acidic residues" evidence="1">
    <location>
        <begin position="308"/>
        <end position="317"/>
    </location>
</feature>
<evidence type="ECO:0000313" key="3">
    <source>
        <dbReference type="Proteomes" id="UP000178912"/>
    </source>
</evidence>
<feature type="compositionally biased region" description="Polar residues" evidence="1">
    <location>
        <begin position="136"/>
        <end position="154"/>
    </location>
</feature>
<dbReference type="OrthoDB" id="2149705at2759"/>
<feature type="region of interest" description="Disordered" evidence="1">
    <location>
        <begin position="1"/>
        <end position="32"/>
    </location>
</feature>
<feature type="compositionally biased region" description="Basic residues" evidence="1">
    <location>
        <begin position="321"/>
        <end position="333"/>
    </location>
</feature>
<accession>A0A1E1K3H6</accession>
<feature type="compositionally biased region" description="Polar residues" evidence="1">
    <location>
        <begin position="756"/>
        <end position="778"/>
    </location>
</feature>
<feature type="region of interest" description="Disordered" evidence="1">
    <location>
        <begin position="446"/>
        <end position="490"/>
    </location>
</feature>
<gene>
    <name evidence="2" type="ORF">RAG0_03213</name>
</gene>
<evidence type="ECO:0000256" key="1">
    <source>
        <dbReference type="SAM" id="MobiDB-lite"/>
    </source>
</evidence>
<feature type="region of interest" description="Disordered" evidence="1">
    <location>
        <begin position="699"/>
        <end position="821"/>
    </location>
</feature>
<protein>
    <submittedName>
        <fullName evidence="2">Uncharacterized protein</fullName>
    </submittedName>
</protein>
<dbReference type="EMBL" id="FJUX01000013">
    <property type="protein sequence ID" value="CZS92677.1"/>
    <property type="molecule type" value="Genomic_DNA"/>
</dbReference>
<dbReference type="Proteomes" id="UP000178912">
    <property type="component" value="Unassembled WGS sequence"/>
</dbReference>
<dbReference type="AlphaFoldDB" id="A0A1E1K3H6"/>
<feature type="region of interest" description="Disordered" evidence="1">
    <location>
        <begin position="834"/>
        <end position="855"/>
    </location>
</feature>
<name>A0A1E1K3H6_9HELO</name>
<feature type="compositionally biased region" description="Polar residues" evidence="1">
    <location>
        <begin position="446"/>
        <end position="462"/>
    </location>
</feature>
<feature type="compositionally biased region" description="Basic and acidic residues" evidence="1">
    <location>
        <begin position="258"/>
        <end position="276"/>
    </location>
</feature>
<dbReference type="SUPFAM" id="SSF88697">
    <property type="entry name" value="PUA domain-like"/>
    <property type="match status" value="1"/>
</dbReference>
<feature type="compositionally biased region" description="Polar residues" evidence="1">
    <location>
        <begin position="278"/>
        <end position="288"/>
    </location>
</feature>
<feature type="compositionally biased region" description="Polar residues" evidence="1">
    <location>
        <begin position="168"/>
        <end position="182"/>
    </location>
</feature>
<feature type="region of interest" description="Disordered" evidence="1">
    <location>
        <begin position="51"/>
        <end position="72"/>
    </location>
</feature>
<dbReference type="InterPro" id="IPR015947">
    <property type="entry name" value="PUA-like_sf"/>
</dbReference>
<feature type="compositionally biased region" description="Acidic residues" evidence="1">
    <location>
        <begin position="339"/>
        <end position="350"/>
    </location>
</feature>
<proteinExistence type="predicted"/>
<reference evidence="3" key="1">
    <citation type="submission" date="2016-03" db="EMBL/GenBank/DDBJ databases">
        <authorList>
            <person name="Guldener U."/>
        </authorList>
    </citation>
    <scope>NUCLEOTIDE SEQUENCE [LARGE SCALE GENOMIC DNA]</scope>
    <source>
        <strain evidence="3">04CH-RAC-A.6.1</strain>
    </source>
</reference>
<evidence type="ECO:0000313" key="2">
    <source>
        <dbReference type="EMBL" id="CZS92677.1"/>
    </source>
</evidence>
<feature type="compositionally biased region" description="Acidic residues" evidence="1">
    <location>
        <begin position="466"/>
        <end position="489"/>
    </location>
</feature>
<feature type="compositionally biased region" description="Acidic residues" evidence="1">
    <location>
        <begin position="707"/>
        <end position="734"/>
    </location>
</feature>
<feature type="compositionally biased region" description="Acidic residues" evidence="1">
    <location>
        <begin position="96"/>
        <end position="113"/>
    </location>
</feature>